<dbReference type="InterPro" id="IPR036865">
    <property type="entry name" value="CRAL-TRIO_dom_sf"/>
</dbReference>
<gene>
    <name evidence="1" type="ORF">X975_25715</name>
</gene>
<dbReference type="AlphaFoldDB" id="A0A087TMV4"/>
<dbReference type="EMBL" id="KK115956">
    <property type="protein sequence ID" value="KFM66443.1"/>
    <property type="molecule type" value="Genomic_DNA"/>
</dbReference>
<protein>
    <submittedName>
        <fullName evidence="1">SEC14-like protein 3</fullName>
    </submittedName>
</protein>
<evidence type="ECO:0000313" key="1">
    <source>
        <dbReference type="EMBL" id="KFM66443.1"/>
    </source>
</evidence>
<dbReference type="InterPro" id="IPR051064">
    <property type="entry name" value="SEC14/CRAL-TRIO_domain"/>
</dbReference>
<reference evidence="1 2" key="1">
    <citation type="submission" date="2013-11" db="EMBL/GenBank/DDBJ databases">
        <title>Genome sequencing of Stegodyphus mimosarum.</title>
        <authorList>
            <person name="Bechsgaard J."/>
        </authorList>
    </citation>
    <scope>NUCLEOTIDE SEQUENCE [LARGE SCALE GENOMIC DNA]</scope>
</reference>
<keyword evidence="2" id="KW-1185">Reference proteome</keyword>
<evidence type="ECO:0000313" key="2">
    <source>
        <dbReference type="Proteomes" id="UP000054359"/>
    </source>
</evidence>
<dbReference type="STRING" id="407821.A0A087TMV4"/>
<dbReference type="Gene3D" id="3.40.525.10">
    <property type="entry name" value="CRAL-TRIO lipid binding domain"/>
    <property type="match status" value="1"/>
</dbReference>
<dbReference type="PANTHER" id="PTHR23324:SF83">
    <property type="entry name" value="SEC14-LIKE PROTEIN 2"/>
    <property type="match status" value="1"/>
</dbReference>
<accession>A0A087TMV4</accession>
<dbReference type="GO" id="GO:0005737">
    <property type="term" value="C:cytoplasm"/>
    <property type="evidence" value="ECO:0007669"/>
    <property type="project" value="TreeGrafter"/>
</dbReference>
<feature type="non-terminal residue" evidence="1">
    <location>
        <position position="134"/>
    </location>
</feature>
<proteinExistence type="predicted"/>
<dbReference type="Proteomes" id="UP000054359">
    <property type="component" value="Unassembled WGS sequence"/>
</dbReference>
<organism evidence="1 2">
    <name type="scientific">Stegodyphus mimosarum</name>
    <name type="common">African social velvet spider</name>
    <dbReference type="NCBI Taxonomy" id="407821"/>
    <lineage>
        <taxon>Eukaryota</taxon>
        <taxon>Metazoa</taxon>
        <taxon>Ecdysozoa</taxon>
        <taxon>Arthropoda</taxon>
        <taxon>Chelicerata</taxon>
        <taxon>Arachnida</taxon>
        <taxon>Araneae</taxon>
        <taxon>Araneomorphae</taxon>
        <taxon>Entelegynae</taxon>
        <taxon>Eresoidea</taxon>
        <taxon>Eresidae</taxon>
        <taxon>Stegodyphus</taxon>
    </lineage>
</organism>
<dbReference type="PANTHER" id="PTHR23324">
    <property type="entry name" value="SEC14 RELATED PROTEIN"/>
    <property type="match status" value="1"/>
</dbReference>
<dbReference type="InterPro" id="IPR036273">
    <property type="entry name" value="CRAL/TRIO_N_dom_sf"/>
</dbReference>
<dbReference type="OMA" id="MSITHCE"/>
<name>A0A087TMV4_STEMI</name>
<sequence length="134" mass="15536">MSITHCEALTLFKKQISDIRTEHDTDLRLMKVLRARNFNLKKAEKLFREIYCCRQMFEADTIVTTYKKPEVLEKYEYSGFMGFAKNGTPIRYISLGCGDPIGFLKSLSGYELSTFFVYMMVSDILAGRKESEKV</sequence>
<dbReference type="OrthoDB" id="6423696at2759"/>
<dbReference type="SUPFAM" id="SSF46938">
    <property type="entry name" value="CRAL/TRIO N-terminal domain"/>
    <property type="match status" value="1"/>
</dbReference>